<proteinExistence type="predicted"/>
<keyword evidence="2" id="KW-0597">Phosphoprotein</keyword>
<protein>
    <submittedName>
        <fullName evidence="5">Phosphopantetheine attachment site-containing protein</fullName>
    </submittedName>
</protein>
<dbReference type="Pfam" id="PF00550">
    <property type="entry name" value="PP-binding"/>
    <property type="match status" value="1"/>
</dbReference>
<evidence type="ECO:0000313" key="6">
    <source>
        <dbReference type="Proteomes" id="UP000019150"/>
    </source>
</evidence>
<evidence type="ECO:0000256" key="3">
    <source>
        <dbReference type="SAM" id="MobiDB-lite"/>
    </source>
</evidence>
<organism evidence="5 6">
    <name type="scientific">Nocardia nova SH22a</name>
    <dbReference type="NCBI Taxonomy" id="1415166"/>
    <lineage>
        <taxon>Bacteria</taxon>
        <taxon>Bacillati</taxon>
        <taxon>Actinomycetota</taxon>
        <taxon>Actinomycetes</taxon>
        <taxon>Mycobacteriales</taxon>
        <taxon>Nocardiaceae</taxon>
        <taxon>Nocardia</taxon>
    </lineage>
</organism>
<dbReference type="Gene3D" id="3.40.50.720">
    <property type="entry name" value="NAD(P)-binding Rossmann-like Domain"/>
    <property type="match status" value="1"/>
</dbReference>
<reference evidence="5 6" key="1">
    <citation type="journal article" date="2014" name="Appl. Environ. Microbiol.">
        <title>Insights into the Microbial Degradation of Rubber and Gutta-Percha by Analysis of the Complete Genome of Nocardia nova SH22a.</title>
        <authorList>
            <person name="Luo Q."/>
            <person name="Hiessl S."/>
            <person name="Poehlein A."/>
            <person name="Daniel R."/>
            <person name="Steinbuchel A."/>
        </authorList>
    </citation>
    <scope>NUCLEOTIDE SEQUENCE [LARGE SCALE GENOMIC DNA]</scope>
    <source>
        <strain evidence="5">SH22a</strain>
    </source>
</reference>
<feature type="region of interest" description="Disordered" evidence="3">
    <location>
        <begin position="1"/>
        <end position="180"/>
    </location>
</feature>
<evidence type="ECO:0000259" key="4">
    <source>
        <dbReference type="PROSITE" id="PS50075"/>
    </source>
</evidence>
<dbReference type="eggNOG" id="COG3767">
    <property type="taxonomic scope" value="Bacteria"/>
</dbReference>
<name>W5TS31_9NOCA</name>
<keyword evidence="6" id="KW-1185">Reference proteome</keyword>
<accession>W5TS31</accession>
<sequence length="893" mass="93190">MGEHSGPTRPGSTNQLDRAESIERGNPMDIAALLAATGTGTPGTGTPGTGTPGTGTPGTGTPGTGTPGTGTPGTGTPGTGTPGTGTPGTGTPGTGTPGTGTPGTGTPGTGTPGTGTPGTGTPGTGTPGTGTPGTGTPGTGTPGTGTPGTGTPGTGTPGTGTPGTAPGADAGSPGPGTRQWDARTLANSIAAVAGRLIPGAAIDVDSDIFDSGATSVVAVEFVAEVAREHGVELTLDDVFADARPRALARRWLRANGFAVDDVAVAVGAAPAVTAPPVGGTVDPDTADTLAQILADVALADRLPFVGPPPRVAPRRILLTGATGFLGSHMLLDLLRHSDVHVVCLVRAEDEAAGLRRLGAALRGFHLPWSAEVRRRITVLPGDIRSPRLGLTDERWNALALEVDAIVGIAAAVDFLRGYSSLRQSNVLSTLTLAELAVTGTVKPLHHISSIAVFNEVGIDTIGEDDPVAHIDKLGAGYDQTKWAAEAALRRAREHGLVVTFLRPGGIGGHRETGAHNPHDLSSAMLAAISRFRTLPEFRCFNVASVDWVSRVAAAIVNEPGAWGYNYNLTGVAQTMDATVRETAVAGMPVRVQHWEQWRDEALHRIADDPIPELGFLALMLQSPGATDLIRGSLTAPPADSARTLAFVREHKLPQPLPYDSQSQQKTFERMAAAGVARLPQREDAPYLWFAESMEGLLGAPGEPADLPCSTALTLSITSMYQLVSERRVDVSGQLTCPRIHSEPLTVTDGELLVRPQQGVPWRTGGLEHPLMRYRLTLRDADGRTWWLHGEKTARARRDLWRQVRALRLEIGRTGEPAALTGEIVVPADTYLRDQVDGLHVDPNLPERQQRLARSIWLAWFGAEVGRGALQPVLRAAAELLDLRRGATGKELSR</sequence>
<dbReference type="NCBIfam" id="TIGR01746">
    <property type="entry name" value="Thioester-redct"/>
    <property type="match status" value="1"/>
</dbReference>
<dbReference type="InterPro" id="IPR009081">
    <property type="entry name" value="PP-bd_ACP"/>
</dbReference>
<dbReference type="STRING" id="1415166.NONO_c74350"/>
<dbReference type="InterPro" id="IPR036736">
    <property type="entry name" value="ACP-like_sf"/>
</dbReference>
<evidence type="ECO:0000313" key="5">
    <source>
        <dbReference type="EMBL" id="AHH22190.1"/>
    </source>
</evidence>
<dbReference type="EMBL" id="CP006850">
    <property type="protein sequence ID" value="AHH22190.1"/>
    <property type="molecule type" value="Genomic_DNA"/>
</dbReference>
<dbReference type="SUPFAM" id="SSF51735">
    <property type="entry name" value="NAD(P)-binding Rossmann-fold domains"/>
    <property type="match status" value="1"/>
</dbReference>
<dbReference type="Gene3D" id="1.10.1200.10">
    <property type="entry name" value="ACP-like"/>
    <property type="match status" value="1"/>
</dbReference>
<dbReference type="eggNOG" id="COG1020">
    <property type="taxonomic scope" value="Bacteria"/>
</dbReference>
<dbReference type="InterPro" id="IPR020806">
    <property type="entry name" value="PKS_PP-bd"/>
</dbReference>
<dbReference type="SUPFAM" id="SSF47336">
    <property type="entry name" value="ACP-like"/>
    <property type="match status" value="1"/>
</dbReference>
<dbReference type="KEGG" id="nno:NONO_c74350"/>
<dbReference type="eggNOG" id="COG3320">
    <property type="taxonomic scope" value="Bacteria"/>
</dbReference>
<dbReference type="Proteomes" id="UP000019150">
    <property type="component" value="Chromosome"/>
</dbReference>
<dbReference type="InterPro" id="IPR036291">
    <property type="entry name" value="NAD(P)-bd_dom_sf"/>
</dbReference>
<dbReference type="PROSITE" id="PS50075">
    <property type="entry name" value="CARRIER"/>
    <property type="match status" value="1"/>
</dbReference>
<feature type="domain" description="Carrier" evidence="4">
    <location>
        <begin position="179"/>
        <end position="255"/>
    </location>
</feature>
<dbReference type="GO" id="GO:0031177">
    <property type="term" value="F:phosphopantetheine binding"/>
    <property type="evidence" value="ECO:0007669"/>
    <property type="project" value="InterPro"/>
</dbReference>
<dbReference type="AlphaFoldDB" id="W5TS31"/>
<feature type="compositionally biased region" description="Low complexity" evidence="3">
    <location>
        <begin position="162"/>
        <end position="176"/>
    </location>
</feature>
<keyword evidence="1" id="KW-0596">Phosphopantetheine</keyword>
<feature type="compositionally biased region" description="Gly residues" evidence="3">
    <location>
        <begin position="40"/>
        <end position="161"/>
    </location>
</feature>
<dbReference type="PATRIC" id="fig|1415166.3.peg.7629"/>
<gene>
    <name evidence="5" type="ORF">NONO_c74350</name>
</gene>
<dbReference type="InterPro" id="IPR010080">
    <property type="entry name" value="Thioester_reductase-like_dom"/>
</dbReference>
<dbReference type="InterPro" id="IPR013120">
    <property type="entry name" value="FAR_NAD-bd"/>
</dbReference>
<dbReference type="RefSeq" id="WP_025353459.1">
    <property type="nucleotide sequence ID" value="NZ_CP006850.1"/>
</dbReference>
<dbReference type="SMART" id="SM00823">
    <property type="entry name" value="PKS_PP"/>
    <property type="match status" value="1"/>
</dbReference>
<dbReference type="PANTHER" id="PTHR44845:SF6">
    <property type="entry name" value="BETA-ALANINE-ACTIVATING ENZYME"/>
    <property type="match status" value="1"/>
</dbReference>
<dbReference type="Pfam" id="PF07993">
    <property type="entry name" value="NAD_binding_4"/>
    <property type="match status" value="1"/>
</dbReference>
<evidence type="ECO:0000256" key="1">
    <source>
        <dbReference type="ARBA" id="ARBA00022450"/>
    </source>
</evidence>
<evidence type="ECO:0000256" key="2">
    <source>
        <dbReference type="ARBA" id="ARBA00022553"/>
    </source>
</evidence>
<dbReference type="HOGENOM" id="CLU_329799_0_0_11"/>
<dbReference type="PANTHER" id="PTHR44845">
    <property type="entry name" value="CARRIER DOMAIN-CONTAINING PROTEIN"/>
    <property type="match status" value="1"/>
</dbReference>